<feature type="region of interest" description="Disordered" evidence="1">
    <location>
        <begin position="165"/>
        <end position="189"/>
    </location>
</feature>
<feature type="region of interest" description="Disordered" evidence="1">
    <location>
        <begin position="273"/>
        <end position="306"/>
    </location>
</feature>
<comment type="caution">
    <text evidence="3">The sequence shown here is derived from an EMBL/GenBank/DDBJ whole genome shotgun (WGS) entry which is preliminary data.</text>
</comment>
<sequence length="306" mass="35008">MDISIEVKLCLRPSQNHKVKLRIHHKDRLVVEPVKWYVDGYVSEMNWKWDVELMSYMDLKSLIKSEGYKGIRCMWYWNSRFNFSCDLRLLNNDNDALQFAKDVIGFEVMDVYVEHNVEILETVDDSELGTNIDDDKVQCTGFKNVAEERNDDDHVDDGKNVAEEMTSDGHVNDGKNVAEERRGDDHVDDGKNVAEEMSVDGNVDDGENVEVDAEKGVGHVDATQNVEVDDEISVDEDYVASDDNVKDNYIPFSDDSKETNLTKVFPSETLGEVFSANNEQVPTDMRHEESKDYDNLYTPPKTNDDE</sequence>
<dbReference type="Proteomes" id="UP001058974">
    <property type="component" value="Chromosome 3"/>
</dbReference>
<evidence type="ECO:0000256" key="1">
    <source>
        <dbReference type="SAM" id="MobiDB-lite"/>
    </source>
</evidence>
<name>A0A9D4XWC0_PEA</name>
<gene>
    <name evidence="3" type="ORF">KIW84_033232</name>
</gene>
<feature type="compositionally biased region" description="Basic and acidic residues" evidence="1">
    <location>
        <begin position="170"/>
        <end position="189"/>
    </location>
</feature>
<keyword evidence="4" id="KW-1185">Reference proteome</keyword>
<dbReference type="Gramene" id="Psat03G0323200-T1">
    <property type="protein sequence ID" value="KAI5428147.1"/>
    <property type="gene ID" value="KIW84_033232"/>
</dbReference>
<feature type="domain" description="PB1-like" evidence="2">
    <location>
        <begin position="17"/>
        <end position="115"/>
    </location>
</feature>
<protein>
    <recommendedName>
        <fullName evidence="2">PB1-like domain-containing protein</fullName>
    </recommendedName>
</protein>
<dbReference type="Pfam" id="PF26130">
    <property type="entry name" value="PB1-like"/>
    <property type="match status" value="1"/>
</dbReference>
<organism evidence="3 4">
    <name type="scientific">Pisum sativum</name>
    <name type="common">Garden pea</name>
    <name type="synonym">Lathyrus oleraceus</name>
    <dbReference type="NCBI Taxonomy" id="3888"/>
    <lineage>
        <taxon>Eukaryota</taxon>
        <taxon>Viridiplantae</taxon>
        <taxon>Streptophyta</taxon>
        <taxon>Embryophyta</taxon>
        <taxon>Tracheophyta</taxon>
        <taxon>Spermatophyta</taxon>
        <taxon>Magnoliopsida</taxon>
        <taxon>eudicotyledons</taxon>
        <taxon>Gunneridae</taxon>
        <taxon>Pentapetalae</taxon>
        <taxon>rosids</taxon>
        <taxon>fabids</taxon>
        <taxon>Fabales</taxon>
        <taxon>Fabaceae</taxon>
        <taxon>Papilionoideae</taxon>
        <taxon>50 kb inversion clade</taxon>
        <taxon>NPAAA clade</taxon>
        <taxon>Hologalegina</taxon>
        <taxon>IRL clade</taxon>
        <taxon>Fabeae</taxon>
        <taxon>Lathyrus</taxon>
    </lineage>
</organism>
<evidence type="ECO:0000313" key="4">
    <source>
        <dbReference type="Proteomes" id="UP001058974"/>
    </source>
</evidence>
<feature type="compositionally biased region" description="Basic and acidic residues" evidence="1">
    <location>
        <begin position="284"/>
        <end position="294"/>
    </location>
</feature>
<dbReference type="AlphaFoldDB" id="A0A9D4XWC0"/>
<evidence type="ECO:0000313" key="3">
    <source>
        <dbReference type="EMBL" id="KAI5428147.1"/>
    </source>
</evidence>
<dbReference type="InterPro" id="IPR058594">
    <property type="entry name" value="PB1-like_dom_pln"/>
</dbReference>
<accession>A0A9D4XWC0</accession>
<proteinExistence type="predicted"/>
<dbReference type="EMBL" id="JAMSHJ010000003">
    <property type="protein sequence ID" value="KAI5428147.1"/>
    <property type="molecule type" value="Genomic_DNA"/>
</dbReference>
<reference evidence="3 4" key="1">
    <citation type="journal article" date="2022" name="Nat. Genet.">
        <title>Improved pea reference genome and pan-genome highlight genomic features and evolutionary characteristics.</title>
        <authorList>
            <person name="Yang T."/>
            <person name="Liu R."/>
            <person name="Luo Y."/>
            <person name="Hu S."/>
            <person name="Wang D."/>
            <person name="Wang C."/>
            <person name="Pandey M.K."/>
            <person name="Ge S."/>
            <person name="Xu Q."/>
            <person name="Li N."/>
            <person name="Li G."/>
            <person name="Huang Y."/>
            <person name="Saxena R.K."/>
            <person name="Ji Y."/>
            <person name="Li M."/>
            <person name="Yan X."/>
            <person name="He Y."/>
            <person name="Liu Y."/>
            <person name="Wang X."/>
            <person name="Xiang C."/>
            <person name="Varshney R.K."/>
            <person name="Ding H."/>
            <person name="Gao S."/>
            <person name="Zong X."/>
        </authorList>
    </citation>
    <scope>NUCLEOTIDE SEQUENCE [LARGE SCALE GENOMIC DNA]</scope>
    <source>
        <strain evidence="3 4">cv. Zhongwan 6</strain>
    </source>
</reference>
<evidence type="ECO:0000259" key="2">
    <source>
        <dbReference type="Pfam" id="PF26130"/>
    </source>
</evidence>